<name>A0AA39NSH6_9AGAR</name>
<accession>A0AA39NSH6</accession>
<organism evidence="1 2">
    <name type="scientific">Armillaria novae-zelandiae</name>
    <dbReference type="NCBI Taxonomy" id="153914"/>
    <lineage>
        <taxon>Eukaryota</taxon>
        <taxon>Fungi</taxon>
        <taxon>Dikarya</taxon>
        <taxon>Basidiomycota</taxon>
        <taxon>Agaricomycotina</taxon>
        <taxon>Agaricomycetes</taxon>
        <taxon>Agaricomycetidae</taxon>
        <taxon>Agaricales</taxon>
        <taxon>Marasmiineae</taxon>
        <taxon>Physalacriaceae</taxon>
        <taxon>Armillaria</taxon>
    </lineage>
</organism>
<protein>
    <submittedName>
        <fullName evidence="1">Uncharacterized protein</fullName>
    </submittedName>
</protein>
<dbReference type="AlphaFoldDB" id="A0AA39NSH6"/>
<comment type="caution">
    <text evidence="1">The sequence shown here is derived from an EMBL/GenBank/DDBJ whole genome shotgun (WGS) entry which is preliminary data.</text>
</comment>
<reference evidence="1" key="1">
    <citation type="submission" date="2023-06" db="EMBL/GenBank/DDBJ databases">
        <authorList>
            <consortium name="Lawrence Berkeley National Laboratory"/>
            <person name="Ahrendt S."/>
            <person name="Sahu N."/>
            <person name="Indic B."/>
            <person name="Wong-Bajracharya J."/>
            <person name="Merenyi Z."/>
            <person name="Ke H.-M."/>
            <person name="Monk M."/>
            <person name="Kocsube S."/>
            <person name="Drula E."/>
            <person name="Lipzen A."/>
            <person name="Balint B."/>
            <person name="Henrissat B."/>
            <person name="Andreopoulos B."/>
            <person name="Martin F.M."/>
            <person name="Harder C.B."/>
            <person name="Rigling D."/>
            <person name="Ford K.L."/>
            <person name="Foster G.D."/>
            <person name="Pangilinan J."/>
            <person name="Papanicolaou A."/>
            <person name="Barry K."/>
            <person name="LaButti K."/>
            <person name="Viragh M."/>
            <person name="Koriabine M."/>
            <person name="Yan M."/>
            <person name="Riley R."/>
            <person name="Champramary S."/>
            <person name="Plett K.L."/>
            <person name="Tsai I.J."/>
            <person name="Slot J."/>
            <person name="Sipos G."/>
            <person name="Plett J."/>
            <person name="Nagy L.G."/>
            <person name="Grigoriev I.V."/>
        </authorList>
    </citation>
    <scope>NUCLEOTIDE SEQUENCE</scope>
    <source>
        <strain evidence="1">ICMP 16352</strain>
    </source>
</reference>
<gene>
    <name evidence="1" type="ORF">IW261DRAFT_1425796</name>
</gene>
<evidence type="ECO:0000313" key="1">
    <source>
        <dbReference type="EMBL" id="KAK0470693.1"/>
    </source>
</evidence>
<keyword evidence="2" id="KW-1185">Reference proteome</keyword>
<evidence type="ECO:0000313" key="2">
    <source>
        <dbReference type="Proteomes" id="UP001175227"/>
    </source>
</evidence>
<sequence length="196" mass="21938">MVPEETAIAKSKSPGAFTWDDSNDAMPWLMVLLKMLSGASSLCLTSFQEVLQDDVLPLAEPIITSDGQACSIALVDYLTTFTTGGNLGVMEMQSVVTELLRHFEFSVLKGAPELQHGPVVLPSIPWFWGKQKKDHSHIRKGSKNRPQINVPLLTISDNDLHSSAPWLYRQLPTWFHSDKKYIEITKQIKSKTVRTC</sequence>
<proteinExistence type="predicted"/>
<dbReference type="Proteomes" id="UP001175227">
    <property type="component" value="Unassembled WGS sequence"/>
</dbReference>
<dbReference type="EMBL" id="JAUEPR010000061">
    <property type="protein sequence ID" value="KAK0470693.1"/>
    <property type="molecule type" value="Genomic_DNA"/>
</dbReference>